<accession>A0A382ZQW5</accession>
<reference evidence="2" key="1">
    <citation type="submission" date="2018-05" db="EMBL/GenBank/DDBJ databases">
        <authorList>
            <person name="Lanie J.A."/>
            <person name="Ng W.-L."/>
            <person name="Kazmierczak K.M."/>
            <person name="Andrzejewski T.M."/>
            <person name="Davidsen T.M."/>
            <person name="Wayne K.J."/>
            <person name="Tettelin H."/>
            <person name="Glass J.I."/>
            <person name="Rusch D."/>
            <person name="Podicherti R."/>
            <person name="Tsui H.-C.T."/>
            <person name="Winkler M.E."/>
        </authorList>
    </citation>
    <scope>NUCLEOTIDE SEQUENCE</scope>
</reference>
<dbReference type="AlphaFoldDB" id="A0A382ZQW5"/>
<organism evidence="2">
    <name type="scientific">marine metagenome</name>
    <dbReference type="NCBI Taxonomy" id="408172"/>
    <lineage>
        <taxon>unclassified sequences</taxon>
        <taxon>metagenomes</taxon>
        <taxon>ecological metagenomes</taxon>
    </lineage>
</organism>
<protein>
    <submittedName>
        <fullName evidence="2">Uncharacterized protein</fullName>
    </submittedName>
</protein>
<proteinExistence type="predicted"/>
<name>A0A382ZQW5_9ZZZZ</name>
<dbReference type="EMBL" id="UINC01185920">
    <property type="protein sequence ID" value="SVD97872.1"/>
    <property type="molecule type" value="Genomic_DNA"/>
</dbReference>
<sequence length="30" mass="3538">MNKKSISNNEEENVIDLEKDPNSDEYKPKE</sequence>
<evidence type="ECO:0000256" key="1">
    <source>
        <dbReference type="SAM" id="MobiDB-lite"/>
    </source>
</evidence>
<feature type="compositionally biased region" description="Basic and acidic residues" evidence="1">
    <location>
        <begin position="16"/>
        <end position="30"/>
    </location>
</feature>
<gene>
    <name evidence="2" type="ORF">METZ01_LOCUS450726</name>
</gene>
<feature type="region of interest" description="Disordered" evidence="1">
    <location>
        <begin position="1"/>
        <end position="30"/>
    </location>
</feature>
<evidence type="ECO:0000313" key="2">
    <source>
        <dbReference type="EMBL" id="SVD97872.1"/>
    </source>
</evidence>